<evidence type="ECO:0000313" key="4">
    <source>
        <dbReference type="Proteomes" id="UP001179121"/>
    </source>
</evidence>
<dbReference type="Proteomes" id="UP001179121">
    <property type="component" value="Chromosome"/>
</dbReference>
<dbReference type="PANTHER" id="PTHR33055:SF13">
    <property type="entry name" value="TRANSPOSASE"/>
    <property type="match status" value="1"/>
</dbReference>
<accession>A0AA86N3B0</accession>
<dbReference type="GO" id="GO:0006313">
    <property type="term" value="P:DNA transposition"/>
    <property type="evidence" value="ECO:0007669"/>
    <property type="project" value="InterPro"/>
</dbReference>
<sequence>MSQYIGIDLHKAKSFVTRLDHRGRVLEQRELTHATGELQQYLERLPAETRIAVEATGNWMWLYELIEERHPDLVLAHPLKTKAIASARIKTDKIDATTLAQLLRADLVPAAYIPPRDVRDTREVLRYRASLVRLRTQVKNKIAAVVSKTGLQTPTRMACGVKSRRFLATVSVRSCYRLGLDGYLRTLEHLTTEIRQVSKTIETQAAAEPQARLLQTMPGIGAYSALLILSEIGDIQRFPDSRHLCSYAGLGPSVHASGGKTRLGRLTKQGSSWLRWILVELSVHAINAAPQFRSLYYRVAKKHGRNVGRVAVARAMLKTIYAMLKKQEAFRPMAKGSTGQRPGVMVG</sequence>
<dbReference type="Pfam" id="PF02371">
    <property type="entry name" value="Transposase_20"/>
    <property type="match status" value="1"/>
</dbReference>
<evidence type="ECO:0000259" key="1">
    <source>
        <dbReference type="Pfam" id="PF01548"/>
    </source>
</evidence>
<dbReference type="InterPro" id="IPR002525">
    <property type="entry name" value="Transp_IS110-like_N"/>
</dbReference>
<organism evidence="3 4">
    <name type="scientific">Nitrospira tepida</name>
    <dbReference type="NCBI Taxonomy" id="2973512"/>
    <lineage>
        <taxon>Bacteria</taxon>
        <taxon>Pseudomonadati</taxon>
        <taxon>Nitrospirota</taxon>
        <taxon>Nitrospiria</taxon>
        <taxon>Nitrospirales</taxon>
        <taxon>Nitrospiraceae</taxon>
        <taxon>Nitrospira</taxon>
    </lineage>
</organism>
<dbReference type="AlphaFoldDB" id="A0AA86N3B0"/>
<protein>
    <submittedName>
        <fullName evidence="3">Transposase</fullName>
    </submittedName>
</protein>
<keyword evidence="4" id="KW-1185">Reference proteome</keyword>
<dbReference type="PANTHER" id="PTHR33055">
    <property type="entry name" value="TRANSPOSASE FOR INSERTION SEQUENCE ELEMENT IS1111A"/>
    <property type="match status" value="1"/>
</dbReference>
<evidence type="ECO:0000259" key="2">
    <source>
        <dbReference type="Pfam" id="PF02371"/>
    </source>
</evidence>
<evidence type="ECO:0000313" key="3">
    <source>
        <dbReference type="EMBL" id="CAI4033881.1"/>
    </source>
</evidence>
<reference evidence="3" key="1">
    <citation type="submission" date="2022-10" db="EMBL/GenBank/DDBJ databases">
        <authorList>
            <person name="Koch H."/>
        </authorList>
    </citation>
    <scope>NUCLEOTIDE SEQUENCE</scope>
    <source>
        <strain evidence="3">DNF</strain>
    </source>
</reference>
<dbReference type="InterPro" id="IPR003346">
    <property type="entry name" value="Transposase_20"/>
</dbReference>
<feature type="domain" description="Transposase IS116/IS110/IS902 C-terminal" evidence="2">
    <location>
        <begin position="211"/>
        <end position="296"/>
    </location>
</feature>
<dbReference type="KEGG" id="nti:DNFV4_04323"/>
<dbReference type="EMBL" id="OX365700">
    <property type="protein sequence ID" value="CAI4033881.1"/>
    <property type="molecule type" value="Genomic_DNA"/>
</dbReference>
<gene>
    <name evidence="3" type="ORF">DNFV4_04323</name>
</gene>
<dbReference type="NCBIfam" id="NF033542">
    <property type="entry name" value="transpos_IS110"/>
    <property type="match status" value="1"/>
</dbReference>
<proteinExistence type="predicted"/>
<dbReference type="InterPro" id="IPR047650">
    <property type="entry name" value="Transpos_IS110"/>
</dbReference>
<dbReference type="GO" id="GO:0004803">
    <property type="term" value="F:transposase activity"/>
    <property type="evidence" value="ECO:0007669"/>
    <property type="project" value="InterPro"/>
</dbReference>
<name>A0AA86N3B0_9BACT</name>
<dbReference type="RefSeq" id="WP_289271307.1">
    <property type="nucleotide sequence ID" value="NZ_OX365700.1"/>
</dbReference>
<dbReference type="Pfam" id="PF01548">
    <property type="entry name" value="DEDD_Tnp_IS110"/>
    <property type="match status" value="1"/>
</dbReference>
<feature type="domain" description="Transposase IS110-like N-terminal" evidence="1">
    <location>
        <begin position="5"/>
        <end position="147"/>
    </location>
</feature>
<dbReference type="GO" id="GO:0003677">
    <property type="term" value="F:DNA binding"/>
    <property type="evidence" value="ECO:0007669"/>
    <property type="project" value="InterPro"/>
</dbReference>